<dbReference type="Gene3D" id="1.20.1640.10">
    <property type="entry name" value="Multidrug efflux transporter AcrB transmembrane domain"/>
    <property type="match status" value="1"/>
</dbReference>
<sequence length="302" mass="33441">MFVIKYRKIFYTIAVLLVGSSFFVMAFYGVNLSIDFTGGAITEVIYPESEIDLPSIREDLDKLDLGNYTIQKAGGDGVILRTKDLTEEERLGVMSSLALGDTVKIEEKRFNSIGPVIGEELKSKALWGLILVIIAIILFVAFSFRKVSELGKESVSSWKYGMVAILALIHDISIPTGIFVILGHFYIDYQIDILFVTALLAILGFSVNDTIVVFDRVRENLKNSLKGETFEQIVGKSLSQTFARSINTSLTVLIALGSLFFFGGETTKQFALVLVFGVTFGTYSSIFLASPLLVTWQKFSNK</sequence>
<dbReference type="InterPro" id="IPR022645">
    <property type="entry name" value="SecD/SecF_bac"/>
</dbReference>
<evidence type="ECO:0000256" key="1">
    <source>
        <dbReference type="ARBA" id="ARBA00004651"/>
    </source>
</evidence>
<dbReference type="PANTHER" id="PTHR30081">
    <property type="entry name" value="PROTEIN-EXPORT MEMBRANE PROTEIN SEC"/>
    <property type="match status" value="1"/>
</dbReference>
<dbReference type="GO" id="GO:0006605">
    <property type="term" value="P:protein targeting"/>
    <property type="evidence" value="ECO:0007669"/>
    <property type="project" value="UniProtKB-UniRule"/>
</dbReference>
<keyword evidence="3 10" id="KW-1003">Cell membrane</keyword>
<evidence type="ECO:0000256" key="2">
    <source>
        <dbReference type="ARBA" id="ARBA00022448"/>
    </source>
</evidence>
<evidence type="ECO:0000256" key="8">
    <source>
        <dbReference type="ARBA" id="ARBA00023010"/>
    </source>
</evidence>
<gene>
    <name evidence="10" type="primary">secF</name>
    <name evidence="12" type="ORF">A2442_03950</name>
</gene>
<dbReference type="AlphaFoldDB" id="A0A1F5EJX9"/>
<dbReference type="NCBIfam" id="TIGR00966">
    <property type="entry name" value="transloc_SecF"/>
    <property type="match status" value="1"/>
</dbReference>
<feature type="transmembrane region" description="Helical" evidence="10">
    <location>
        <begin position="9"/>
        <end position="30"/>
    </location>
</feature>
<keyword evidence="4" id="KW-0997">Cell inner membrane</keyword>
<reference evidence="12 13" key="1">
    <citation type="journal article" date="2016" name="Nat. Commun.">
        <title>Thousands of microbial genomes shed light on interconnected biogeochemical processes in an aquifer system.</title>
        <authorList>
            <person name="Anantharaman K."/>
            <person name="Brown C.T."/>
            <person name="Hug L.A."/>
            <person name="Sharon I."/>
            <person name="Castelle C.J."/>
            <person name="Probst A.J."/>
            <person name="Thomas B.C."/>
            <person name="Singh A."/>
            <person name="Wilkins M.J."/>
            <person name="Karaoz U."/>
            <person name="Brodie E.L."/>
            <person name="Williams K.H."/>
            <person name="Hubbard S.S."/>
            <person name="Banfield J.F."/>
        </authorList>
    </citation>
    <scope>NUCLEOTIDE SEQUENCE [LARGE SCALE GENOMIC DNA]</scope>
</reference>
<dbReference type="InterPro" id="IPR005665">
    <property type="entry name" value="SecF_bac"/>
</dbReference>
<evidence type="ECO:0000259" key="11">
    <source>
        <dbReference type="PROSITE" id="PS50156"/>
    </source>
</evidence>
<keyword evidence="2 10" id="KW-0813">Transport</keyword>
<evidence type="ECO:0000256" key="6">
    <source>
        <dbReference type="ARBA" id="ARBA00022927"/>
    </source>
</evidence>
<protein>
    <recommendedName>
        <fullName evidence="10">Protein-export membrane protein SecF</fullName>
    </recommendedName>
</protein>
<dbReference type="STRING" id="1797582.A2442_03950"/>
<dbReference type="GO" id="GO:0043952">
    <property type="term" value="P:protein transport by the Sec complex"/>
    <property type="evidence" value="ECO:0007669"/>
    <property type="project" value="UniProtKB-UniRule"/>
</dbReference>
<comment type="caution">
    <text evidence="12">The sequence shown here is derived from an EMBL/GenBank/DDBJ whole genome shotgun (WGS) entry which is preliminary data.</text>
</comment>
<evidence type="ECO:0000256" key="9">
    <source>
        <dbReference type="ARBA" id="ARBA00023136"/>
    </source>
</evidence>
<dbReference type="PROSITE" id="PS50156">
    <property type="entry name" value="SSD"/>
    <property type="match status" value="1"/>
</dbReference>
<evidence type="ECO:0000313" key="12">
    <source>
        <dbReference type="EMBL" id="OGD67698.1"/>
    </source>
</evidence>
<name>A0A1F5EJX9_9BACT</name>
<dbReference type="Proteomes" id="UP000179003">
    <property type="component" value="Unassembled WGS sequence"/>
</dbReference>
<dbReference type="PRINTS" id="PR01755">
    <property type="entry name" value="SECFTRNLCASE"/>
</dbReference>
<feature type="domain" description="SSD" evidence="11">
    <location>
        <begin position="128"/>
        <end position="295"/>
    </location>
</feature>
<keyword evidence="5 10" id="KW-0812">Transmembrane</keyword>
<keyword evidence="8 10" id="KW-0811">Translocation</keyword>
<dbReference type="InterPro" id="IPR022646">
    <property type="entry name" value="SecD/SecF_CS"/>
</dbReference>
<proteinExistence type="inferred from homology"/>
<evidence type="ECO:0000256" key="4">
    <source>
        <dbReference type="ARBA" id="ARBA00022519"/>
    </source>
</evidence>
<evidence type="ECO:0000256" key="3">
    <source>
        <dbReference type="ARBA" id="ARBA00022475"/>
    </source>
</evidence>
<feature type="transmembrane region" description="Helical" evidence="10">
    <location>
        <begin position="165"/>
        <end position="187"/>
    </location>
</feature>
<dbReference type="HAMAP" id="MF_01464_B">
    <property type="entry name" value="SecF_B"/>
    <property type="match status" value="1"/>
</dbReference>
<dbReference type="SUPFAM" id="SSF82866">
    <property type="entry name" value="Multidrug efflux transporter AcrB transmembrane domain"/>
    <property type="match status" value="1"/>
</dbReference>
<feature type="transmembrane region" description="Helical" evidence="10">
    <location>
        <begin position="270"/>
        <end position="294"/>
    </location>
</feature>
<dbReference type="GO" id="GO:0065002">
    <property type="term" value="P:intracellular protein transmembrane transport"/>
    <property type="evidence" value="ECO:0007669"/>
    <property type="project" value="UniProtKB-UniRule"/>
</dbReference>
<evidence type="ECO:0000256" key="7">
    <source>
        <dbReference type="ARBA" id="ARBA00022989"/>
    </source>
</evidence>
<dbReference type="InterPro" id="IPR022813">
    <property type="entry name" value="SecD/SecF_arch_bac"/>
</dbReference>
<feature type="transmembrane region" description="Helical" evidence="10">
    <location>
        <begin position="193"/>
        <end position="214"/>
    </location>
</feature>
<dbReference type="Pfam" id="PF02355">
    <property type="entry name" value="SecD_SecF_C"/>
    <property type="match status" value="1"/>
</dbReference>
<comment type="subcellular location">
    <subcellularLocation>
        <location evidence="1 10">Cell membrane</location>
        <topology evidence="1 10">Multi-pass membrane protein</topology>
    </subcellularLocation>
</comment>
<evidence type="ECO:0000256" key="10">
    <source>
        <dbReference type="HAMAP-Rule" id="MF_01464"/>
    </source>
</evidence>
<keyword evidence="6 10" id="KW-0653">Protein transport</keyword>
<evidence type="ECO:0000256" key="5">
    <source>
        <dbReference type="ARBA" id="ARBA00022692"/>
    </source>
</evidence>
<dbReference type="Pfam" id="PF07549">
    <property type="entry name" value="Sec_GG"/>
    <property type="match status" value="1"/>
</dbReference>
<feature type="transmembrane region" description="Helical" evidence="10">
    <location>
        <begin position="125"/>
        <end position="144"/>
    </location>
</feature>
<comment type="subunit">
    <text evidence="10">Forms a complex with SecD. Part of the essential Sec protein translocation apparatus which comprises SecA, SecYEG and auxiliary proteins SecDF. Other proteins may also be involved.</text>
</comment>
<accession>A0A1F5EJX9</accession>
<keyword evidence="9 10" id="KW-0472">Membrane</keyword>
<comment type="similarity">
    <text evidence="10">Belongs to the SecD/SecF family. SecF subfamily.</text>
</comment>
<dbReference type="GO" id="GO:0005886">
    <property type="term" value="C:plasma membrane"/>
    <property type="evidence" value="ECO:0007669"/>
    <property type="project" value="UniProtKB-SubCell"/>
</dbReference>
<feature type="transmembrane region" description="Helical" evidence="10">
    <location>
        <begin position="246"/>
        <end position="264"/>
    </location>
</feature>
<dbReference type="InterPro" id="IPR000731">
    <property type="entry name" value="SSD"/>
</dbReference>
<dbReference type="GO" id="GO:0015450">
    <property type="term" value="F:protein-transporting ATPase activity"/>
    <property type="evidence" value="ECO:0007669"/>
    <property type="project" value="InterPro"/>
</dbReference>
<dbReference type="PANTHER" id="PTHR30081:SF8">
    <property type="entry name" value="PROTEIN TRANSLOCASE SUBUNIT SECF"/>
    <property type="match status" value="1"/>
</dbReference>
<dbReference type="InterPro" id="IPR048634">
    <property type="entry name" value="SecD_SecF_C"/>
</dbReference>
<dbReference type="EMBL" id="MFAE01000002">
    <property type="protein sequence ID" value="OGD67698.1"/>
    <property type="molecule type" value="Genomic_DNA"/>
</dbReference>
<organism evidence="12 13">
    <name type="scientific">Candidatus Campbellbacteria bacterium RIFOXYC2_FULL_35_25</name>
    <dbReference type="NCBI Taxonomy" id="1797582"/>
    <lineage>
        <taxon>Bacteria</taxon>
        <taxon>Candidatus Campbelliibacteriota</taxon>
    </lineage>
</organism>
<comment type="function">
    <text evidence="10">Part of the Sec protein translocase complex. Interacts with the SecYEG preprotein conducting channel. SecDF uses the proton motive force (PMF) to complete protein translocation after the ATP-dependent function of SecA.</text>
</comment>
<evidence type="ECO:0000313" key="13">
    <source>
        <dbReference type="Proteomes" id="UP000179003"/>
    </source>
</evidence>
<keyword evidence="7 10" id="KW-1133">Transmembrane helix</keyword>